<proteinExistence type="predicted"/>
<gene>
    <name evidence="1" type="ORF">BO66DRAFT_338721</name>
</gene>
<name>A0ACD1HPC3_9EURO</name>
<reference evidence="1" key="1">
    <citation type="submission" date="2018-02" db="EMBL/GenBank/DDBJ databases">
        <title>The genomes of Aspergillus section Nigri reveals drivers in fungal speciation.</title>
        <authorList>
            <consortium name="DOE Joint Genome Institute"/>
            <person name="Vesth T.C."/>
            <person name="Nybo J."/>
            <person name="Theobald S."/>
            <person name="Brandl J."/>
            <person name="Frisvad J.C."/>
            <person name="Nielsen K.F."/>
            <person name="Lyhne E.K."/>
            <person name="Kogle M.E."/>
            <person name="Kuo A."/>
            <person name="Riley R."/>
            <person name="Clum A."/>
            <person name="Nolan M."/>
            <person name="Lipzen A."/>
            <person name="Salamov A."/>
            <person name="Henrissat B."/>
            <person name="Wiebenga A."/>
            <person name="De vries R.P."/>
            <person name="Grigoriev I.V."/>
            <person name="Mortensen U.H."/>
            <person name="Andersen M.R."/>
            <person name="Baker S.E."/>
        </authorList>
    </citation>
    <scope>NUCLEOTIDE SEQUENCE</scope>
    <source>
        <strain evidence="1">CBS 121060</strain>
    </source>
</reference>
<organism evidence="1 2">
    <name type="scientific">Aspergillus aculeatinus CBS 121060</name>
    <dbReference type="NCBI Taxonomy" id="1448322"/>
    <lineage>
        <taxon>Eukaryota</taxon>
        <taxon>Fungi</taxon>
        <taxon>Dikarya</taxon>
        <taxon>Ascomycota</taxon>
        <taxon>Pezizomycotina</taxon>
        <taxon>Eurotiomycetes</taxon>
        <taxon>Eurotiomycetidae</taxon>
        <taxon>Eurotiales</taxon>
        <taxon>Aspergillaceae</taxon>
        <taxon>Aspergillus</taxon>
        <taxon>Aspergillus subgen. Circumdati</taxon>
    </lineage>
</organism>
<dbReference type="EMBL" id="KZ824933">
    <property type="protein sequence ID" value="RAH75401.1"/>
    <property type="molecule type" value="Genomic_DNA"/>
</dbReference>
<evidence type="ECO:0000313" key="2">
    <source>
        <dbReference type="Proteomes" id="UP000249661"/>
    </source>
</evidence>
<protein>
    <submittedName>
        <fullName evidence="1">Uncharacterized protein</fullName>
    </submittedName>
</protein>
<keyword evidence="2" id="KW-1185">Reference proteome</keyword>
<sequence>MEQRTTLPNRKCGGARRKACNECKQHKIRCDSARPPTEPCSRCQRLQIECKIEPSFRRTMRRKRNAEMESEIAGLRQRLATGVADGGSQYSQEGHLGTASGLEVALSSQSSNPENTELYGWTPLASLSERSPRASEADFWKLEDVSLSQRKVAELFEEYFGHYHIFLPLLDPQKSPLEYLRSCPLQAWTVICTASRRDASNPNFLNQLLGPFTRLMWATVNSIPQDYNVIKALCLLCTWPLPTTTQKADPTFVLSGIMMQLSMQSGLHRPVRAEEFTTLHISHGEAVKDRLQTWLVCNIVAQNVSTGYGQPSGTVYDWALGPSSLQDADYFPSEDLRVRFRIEKFCDHVTRTVYNTRPEAADFISTEKLLIVQLLENELENMETELGRNISRINKTYLRGAELHLRCFVFLGTNARKESFTKLFVAATAFLSQVLELETSGQIGHATNYILQMTVSAAFALLKILKSRIRHQIDFEYGKLLFNGAISALRRTSVMRRDRPDRLADVLAQMWNATDTASWPFDEEETPQLKIRCRMSMSHVFDTVWRWRHQFRAGMNANGVQCATADKPNEEGGTRGGQSDGPLMDSLLMCPPQVNEGAAMPTDNDFSEIFDSLVMVFDDIPDAMVNPSLL</sequence>
<evidence type="ECO:0000313" key="1">
    <source>
        <dbReference type="EMBL" id="RAH75401.1"/>
    </source>
</evidence>
<dbReference type="Proteomes" id="UP000249661">
    <property type="component" value="Unassembled WGS sequence"/>
</dbReference>
<accession>A0ACD1HPC3</accession>